<feature type="transmembrane region" description="Helical" evidence="1">
    <location>
        <begin position="44"/>
        <end position="60"/>
    </location>
</feature>
<dbReference type="InterPro" id="IPR005467">
    <property type="entry name" value="His_kinase_dom"/>
</dbReference>
<dbReference type="Proteomes" id="UP000469421">
    <property type="component" value="Unassembled WGS sequence"/>
</dbReference>
<evidence type="ECO:0000256" key="1">
    <source>
        <dbReference type="SAM" id="Phobius"/>
    </source>
</evidence>
<keyword evidence="3" id="KW-0808">Transferase</keyword>
<comment type="caution">
    <text evidence="3">The sequence shown here is derived from an EMBL/GenBank/DDBJ whole genome shotgun (WGS) entry which is preliminary data.</text>
</comment>
<organism evidence="3 4">
    <name type="scientific">Alcanivorax sediminis</name>
    <dbReference type="NCBI Taxonomy" id="2663008"/>
    <lineage>
        <taxon>Bacteria</taxon>
        <taxon>Pseudomonadati</taxon>
        <taxon>Pseudomonadota</taxon>
        <taxon>Gammaproteobacteria</taxon>
        <taxon>Oceanospirillales</taxon>
        <taxon>Alcanivoracaceae</taxon>
        <taxon>Alcanivorax</taxon>
    </lineage>
</organism>
<feature type="transmembrane region" description="Helical" evidence="1">
    <location>
        <begin position="12"/>
        <end position="32"/>
    </location>
</feature>
<proteinExistence type="predicted"/>
<dbReference type="Gene3D" id="3.30.565.10">
    <property type="entry name" value="Histidine kinase-like ATPase, C-terminal domain"/>
    <property type="match status" value="1"/>
</dbReference>
<keyword evidence="1" id="KW-1133">Transmembrane helix</keyword>
<feature type="domain" description="Histidine kinase" evidence="2">
    <location>
        <begin position="210"/>
        <end position="393"/>
    </location>
</feature>
<protein>
    <submittedName>
        <fullName evidence="3">Sensor histidine kinase</fullName>
    </submittedName>
</protein>
<feature type="transmembrane region" description="Helical" evidence="1">
    <location>
        <begin position="156"/>
        <end position="177"/>
    </location>
</feature>
<keyword evidence="1" id="KW-0472">Membrane</keyword>
<name>A0A6N7M2B1_9GAMM</name>
<keyword evidence="1" id="KW-0812">Transmembrane</keyword>
<keyword evidence="4" id="KW-1185">Reference proteome</keyword>
<dbReference type="GO" id="GO:0000155">
    <property type="term" value="F:phosphorelay sensor kinase activity"/>
    <property type="evidence" value="ECO:0007669"/>
    <property type="project" value="InterPro"/>
</dbReference>
<dbReference type="EMBL" id="WIRE01000002">
    <property type="protein sequence ID" value="MQX54631.1"/>
    <property type="molecule type" value="Genomic_DNA"/>
</dbReference>
<keyword evidence="3" id="KW-0418">Kinase</keyword>
<dbReference type="SUPFAM" id="SSF55874">
    <property type="entry name" value="ATPase domain of HSP90 chaperone/DNA topoisomerase II/histidine kinase"/>
    <property type="match status" value="1"/>
</dbReference>
<dbReference type="SUPFAM" id="SSF47384">
    <property type="entry name" value="Homodimeric domain of signal transducing histidine kinase"/>
    <property type="match status" value="1"/>
</dbReference>
<evidence type="ECO:0000313" key="3">
    <source>
        <dbReference type="EMBL" id="MQX54631.1"/>
    </source>
</evidence>
<sequence>MDNRLSLRSWRLRLIWLRSLLVLLFTLALMLLQSLGHTGYHLGQLSWLGAMLLPSLITLLSHRSRKHQSQLLTLELGLDTVLFILLLQSFGGAGNPLSFYLLVPALLASLTLPLFNSLLVAGLALSGYLITFNWYHRPADDTPLHALSHELSGLHSVGMAVVFVALMLMLTLLGQVIQRLMRQQQRQQEQAMDLAGRREHMYQIAATLADQAHELNTPLGTLVMLADNLQHAQDLPESLRGEVSQIDQLARTVSQRLKKNTADNLAGPQQLSTLIDQLSQQLRHLAPTLNVQRDLTVDPVLADGGSWFRILSNLGYNAMDAGATRWVISSDQDEQGFALQASDDGPAHADSERQGLGMGLILVNTALEQMGATMEIEFGHQWTQVRIRHQVAELPTGGRRQHV</sequence>
<feature type="transmembrane region" description="Helical" evidence="1">
    <location>
        <begin position="119"/>
        <end position="136"/>
    </location>
</feature>
<evidence type="ECO:0000259" key="2">
    <source>
        <dbReference type="PROSITE" id="PS50109"/>
    </source>
</evidence>
<dbReference type="RefSeq" id="WP_153502200.1">
    <property type="nucleotide sequence ID" value="NZ_WIRE01000002.1"/>
</dbReference>
<dbReference type="PROSITE" id="PS50109">
    <property type="entry name" value="HIS_KIN"/>
    <property type="match status" value="1"/>
</dbReference>
<reference evidence="3 4" key="1">
    <citation type="submission" date="2019-10" db="EMBL/GenBank/DDBJ databases">
        <title>Alcanivorax sp.PA15-N-34 draft genome sequence.</title>
        <authorList>
            <person name="Liao X."/>
            <person name="Shao Z."/>
        </authorList>
    </citation>
    <scope>NUCLEOTIDE SEQUENCE [LARGE SCALE GENOMIC DNA]</scope>
    <source>
        <strain evidence="3 4">PA15-N-34</strain>
    </source>
</reference>
<evidence type="ECO:0000313" key="4">
    <source>
        <dbReference type="Proteomes" id="UP000469421"/>
    </source>
</evidence>
<dbReference type="InterPro" id="IPR036890">
    <property type="entry name" value="HATPase_C_sf"/>
</dbReference>
<accession>A0A6N7M2B1</accession>
<dbReference type="AlphaFoldDB" id="A0A6N7M2B1"/>
<gene>
    <name evidence="3" type="ORF">GFN93_15360</name>
</gene>
<dbReference type="InterPro" id="IPR036097">
    <property type="entry name" value="HisK_dim/P_sf"/>
</dbReference>